<protein>
    <recommendedName>
        <fullName evidence="3">Ankyrin repeat protein</fullName>
    </recommendedName>
</protein>
<sequence>MTARMSVSPSVWAVCHAHDADNELVLSLVQQFYDVTASWSLADAADRGHLELVKLLSVTASAGAVSDALDFAAEAGDLPVVRWLHANRGGRCSVDAMDLAAANGHLDMVRWLHEHRAEGCTTDAMDLAAAHGFLTAY</sequence>
<comment type="caution">
    <text evidence="1">The sequence shown here is derived from an EMBL/GenBank/DDBJ whole genome shotgun (WGS) entry which is preliminary data.</text>
</comment>
<dbReference type="PANTHER" id="PTHR46586">
    <property type="entry name" value="ANKYRIN REPEAT-CONTAINING PROTEIN"/>
    <property type="match status" value="1"/>
</dbReference>
<accession>A0A6A3M1P9</accession>
<dbReference type="EMBL" id="QXFW01000090">
    <property type="protein sequence ID" value="KAE9025769.1"/>
    <property type="molecule type" value="Genomic_DNA"/>
</dbReference>
<evidence type="ECO:0000313" key="1">
    <source>
        <dbReference type="EMBL" id="KAE9025769.1"/>
    </source>
</evidence>
<dbReference type="PANTHER" id="PTHR46586:SF3">
    <property type="entry name" value="ANKYRIN REPEAT-CONTAINING PROTEIN"/>
    <property type="match status" value="1"/>
</dbReference>
<dbReference type="InterPro" id="IPR052050">
    <property type="entry name" value="SecEffector_AnkRepeat"/>
</dbReference>
<name>A0A6A3M1P9_9STRA</name>
<dbReference type="Gene3D" id="1.25.40.20">
    <property type="entry name" value="Ankyrin repeat-containing domain"/>
    <property type="match status" value="1"/>
</dbReference>
<reference evidence="1 2" key="1">
    <citation type="submission" date="2018-09" db="EMBL/GenBank/DDBJ databases">
        <title>Genomic investigation of the strawberry pathogen Phytophthora fragariae indicates pathogenicity is determined by transcriptional variation in three key races.</title>
        <authorList>
            <person name="Adams T.M."/>
            <person name="Armitage A.D."/>
            <person name="Sobczyk M.K."/>
            <person name="Bates H.J."/>
            <person name="Dunwell J.M."/>
            <person name="Nellist C.F."/>
            <person name="Harrison R.J."/>
        </authorList>
    </citation>
    <scope>NUCLEOTIDE SEQUENCE [LARGE SCALE GENOMIC DNA]</scope>
    <source>
        <strain evidence="1 2">SCRP245</strain>
    </source>
</reference>
<organism evidence="1 2">
    <name type="scientific">Phytophthora fragariae</name>
    <dbReference type="NCBI Taxonomy" id="53985"/>
    <lineage>
        <taxon>Eukaryota</taxon>
        <taxon>Sar</taxon>
        <taxon>Stramenopiles</taxon>
        <taxon>Oomycota</taxon>
        <taxon>Peronosporomycetes</taxon>
        <taxon>Peronosporales</taxon>
        <taxon>Peronosporaceae</taxon>
        <taxon>Phytophthora</taxon>
    </lineage>
</organism>
<evidence type="ECO:0000313" key="2">
    <source>
        <dbReference type="Proteomes" id="UP000460718"/>
    </source>
</evidence>
<dbReference type="SUPFAM" id="SSF48403">
    <property type="entry name" value="Ankyrin repeat"/>
    <property type="match status" value="1"/>
</dbReference>
<evidence type="ECO:0008006" key="3">
    <source>
        <dbReference type="Google" id="ProtNLM"/>
    </source>
</evidence>
<dbReference type="AlphaFoldDB" id="A0A6A3M1P9"/>
<proteinExistence type="predicted"/>
<dbReference type="Proteomes" id="UP000460718">
    <property type="component" value="Unassembled WGS sequence"/>
</dbReference>
<dbReference type="InterPro" id="IPR002110">
    <property type="entry name" value="Ankyrin_rpt"/>
</dbReference>
<gene>
    <name evidence="1" type="ORF">PF011_g2893</name>
</gene>
<dbReference type="InterPro" id="IPR036770">
    <property type="entry name" value="Ankyrin_rpt-contain_sf"/>
</dbReference>
<dbReference type="Pfam" id="PF13637">
    <property type="entry name" value="Ank_4"/>
    <property type="match status" value="1"/>
</dbReference>